<protein>
    <recommendedName>
        <fullName evidence="2">Porin domain-containing protein</fullName>
    </recommendedName>
</protein>
<dbReference type="RefSeq" id="WP_310472196.1">
    <property type="nucleotide sequence ID" value="NZ_CP136522.1"/>
</dbReference>
<feature type="domain" description="Porin" evidence="2">
    <location>
        <begin position="10"/>
        <end position="335"/>
    </location>
</feature>
<evidence type="ECO:0000256" key="1">
    <source>
        <dbReference type="SAM" id="SignalP"/>
    </source>
</evidence>
<evidence type="ECO:0000313" key="4">
    <source>
        <dbReference type="Proteomes" id="UP001529491"/>
    </source>
</evidence>
<sequence length="377" mass="41557">MKKSTTAILVAAAIMPACANAATMDDLRISGFGSVGVGISSNDIGFAGYEDTVNFKQDTLIGLQFDFNINNKAKVTTQLVADGRYDFEPTIEVAYLSYDLDTFTVRGGKMRTQLYMYSDYLDVGYAYPMIRPSLEIYENLIISNYTGFDFLIPFTIGESTLQLQPFAGGSQVEERHSSLGNESAPTFGVKIEIDNLWGMTAHWYVADWTFRAAYSQGEIAETGVPEMDVLVANKTSKFSSAGAQYNNGQFLLNIEAMSMTLDGPYPDNLGLSALLGYQFGSFMPYASISNVHTTDDVDRAGAGIQQSSERMTYSIGGRWDFAKNMALKIDATYSDFCDTYGGFESNFDYQNVNGNIVPVGTLYDDTFVYSMSIDFVF</sequence>
<keyword evidence="1" id="KW-0732">Signal</keyword>
<gene>
    <name evidence="3" type="ORF">RGE70_14695</name>
</gene>
<dbReference type="InterPro" id="IPR033900">
    <property type="entry name" value="Gram_neg_porin_domain"/>
</dbReference>
<evidence type="ECO:0000313" key="3">
    <source>
        <dbReference type="EMBL" id="WOT04561.1"/>
    </source>
</evidence>
<dbReference type="EMBL" id="CP136522">
    <property type="protein sequence ID" value="WOT04561.1"/>
    <property type="molecule type" value="Genomic_DNA"/>
</dbReference>
<dbReference type="InterPro" id="IPR023614">
    <property type="entry name" value="Porin_dom_sf"/>
</dbReference>
<dbReference type="Pfam" id="PF13609">
    <property type="entry name" value="Porin_4"/>
    <property type="match status" value="1"/>
</dbReference>
<reference evidence="3 4" key="1">
    <citation type="submission" date="2023-10" db="EMBL/GenBank/DDBJ databases">
        <title>Complete genome sequence of Shewanella sp. DAU334.</title>
        <authorList>
            <person name="Lee Y.-S."/>
            <person name="Jeong H.-R."/>
            <person name="Hwang E.-J."/>
            <person name="Choi Y.-L."/>
            <person name="Kim G.-D."/>
        </authorList>
    </citation>
    <scope>NUCLEOTIDE SEQUENCE [LARGE SCALE GENOMIC DNA]</scope>
    <source>
        <strain evidence="3 4">DAU334</strain>
    </source>
</reference>
<evidence type="ECO:0000259" key="2">
    <source>
        <dbReference type="Pfam" id="PF13609"/>
    </source>
</evidence>
<name>A0ABZ0JWK7_9GAMM</name>
<organism evidence="3 4">
    <name type="scientific">Shewanella youngdeokensis</name>
    <dbReference type="NCBI Taxonomy" id="2999068"/>
    <lineage>
        <taxon>Bacteria</taxon>
        <taxon>Pseudomonadati</taxon>
        <taxon>Pseudomonadota</taxon>
        <taxon>Gammaproteobacteria</taxon>
        <taxon>Alteromonadales</taxon>
        <taxon>Shewanellaceae</taxon>
        <taxon>Shewanella</taxon>
    </lineage>
</organism>
<feature type="signal peptide" evidence="1">
    <location>
        <begin position="1"/>
        <end position="21"/>
    </location>
</feature>
<proteinExistence type="predicted"/>
<dbReference type="Gene3D" id="2.40.160.10">
    <property type="entry name" value="Porin"/>
    <property type="match status" value="1"/>
</dbReference>
<dbReference type="Proteomes" id="UP001529491">
    <property type="component" value="Chromosome"/>
</dbReference>
<dbReference type="SUPFAM" id="SSF56935">
    <property type="entry name" value="Porins"/>
    <property type="match status" value="1"/>
</dbReference>
<keyword evidence="4" id="KW-1185">Reference proteome</keyword>
<feature type="chain" id="PRO_5047352849" description="Porin domain-containing protein" evidence="1">
    <location>
        <begin position="22"/>
        <end position="377"/>
    </location>
</feature>
<accession>A0ABZ0JWK7</accession>